<keyword evidence="2" id="KW-1185">Reference proteome</keyword>
<organism evidence="1 2">
    <name type="scientific">Plastoroseomonas arctica</name>
    <dbReference type="NCBI Taxonomy" id="1509237"/>
    <lineage>
        <taxon>Bacteria</taxon>
        <taxon>Pseudomonadati</taxon>
        <taxon>Pseudomonadota</taxon>
        <taxon>Alphaproteobacteria</taxon>
        <taxon>Acetobacterales</taxon>
        <taxon>Acetobacteraceae</taxon>
        <taxon>Plastoroseomonas</taxon>
    </lineage>
</organism>
<evidence type="ECO:0000313" key="1">
    <source>
        <dbReference type="EMBL" id="MBR0657370.1"/>
    </source>
</evidence>
<dbReference type="InterPro" id="IPR010626">
    <property type="entry name" value="DUF1217"/>
</dbReference>
<dbReference type="InterPro" id="IPR023157">
    <property type="entry name" value="AGR-C-984p-like_sf"/>
</dbReference>
<sequence length="242" mass="26182">MSLAGAIPVYRQAADPKVEARALDRLAKDPQIQRKLKDFQAAVAKAKDLDAALKDPRVLAVLLPAMGLGDQLEFPGLARRALAADPADPKSLLNQLSDARWKDAVTSLNLKGQGIAALRDPANLARFDKALRSLQWRQGLDETTAGISDALYFKQVSANVTSTYGLLGNAVLRRVVTGALGLPDELALQSVEAQSRAVARRLPITDLRDPQKVERLIERYLTNANRDGTGTSTTSYPLSLFA</sequence>
<reference evidence="1" key="2">
    <citation type="journal article" date="2021" name="Syst. Appl. Microbiol.">
        <title>Roseomonas hellenica sp. nov., isolated from roots of wild-growing Alkanna tinctoria.</title>
        <authorList>
            <person name="Rat A."/>
            <person name="Naranjo H.D."/>
            <person name="Lebbe L."/>
            <person name="Cnockaert M."/>
            <person name="Krigas N."/>
            <person name="Grigoriadou K."/>
            <person name="Maloupa E."/>
            <person name="Willems A."/>
        </authorList>
    </citation>
    <scope>NUCLEOTIDE SEQUENCE</scope>
    <source>
        <strain evidence="1">LMG 28251</strain>
    </source>
</reference>
<protein>
    <submittedName>
        <fullName evidence="1">DUF1217 domain-containing protein</fullName>
    </submittedName>
</protein>
<gene>
    <name evidence="1" type="ORF">GXW79_20005</name>
</gene>
<name>A0AAF1K016_9PROT</name>
<dbReference type="EMBL" id="JAAEDH010000032">
    <property type="protein sequence ID" value="MBR0657370.1"/>
    <property type="molecule type" value="Genomic_DNA"/>
</dbReference>
<accession>A0AAF1K016</accession>
<proteinExistence type="predicted"/>
<comment type="caution">
    <text evidence="1">The sequence shown here is derived from an EMBL/GenBank/DDBJ whole genome shotgun (WGS) entry which is preliminary data.</text>
</comment>
<dbReference type="Pfam" id="PF06748">
    <property type="entry name" value="DUF1217"/>
    <property type="match status" value="1"/>
</dbReference>
<dbReference type="RefSeq" id="WP_211876232.1">
    <property type="nucleotide sequence ID" value="NZ_JAAEDH010000032.1"/>
</dbReference>
<dbReference type="SUPFAM" id="SSF158837">
    <property type="entry name" value="AGR C 984p-like"/>
    <property type="match status" value="1"/>
</dbReference>
<dbReference type="AlphaFoldDB" id="A0AAF1K016"/>
<reference evidence="1" key="1">
    <citation type="submission" date="2020-01" db="EMBL/GenBank/DDBJ databases">
        <authorList>
            <person name="Rat A."/>
        </authorList>
    </citation>
    <scope>NUCLEOTIDE SEQUENCE</scope>
    <source>
        <strain evidence="1">LMG 28251</strain>
    </source>
</reference>
<evidence type="ECO:0000313" key="2">
    <source>
        <dbReference type="Proteomes" id="UP001196068"/>
    </source>
</evidence>
<dbReference type="Proteomes" id="UP001196068">
    <property type="component" value="Unassembled WGS sequence"/>
</dbReference>
<dbReference type="Gene3D" id="1.10.3700.10">
    <property type="entry name" value="AGR C 984p-like"/>
    <property type="match status" value="1"/>
</dbReference>